<evidence type="ECO:0000313" key="2">
    <source>
        <dbReference type="EMBL" id="WAW15754.1"/>
    </source>
</evidence>
<protein>
    <submittedName>
        <fullName evidence="2">Helix-turn-helix domain-containing protein</fullName>
    </submittedName>
</protein>
<dbReference type="InterPro" id="IPR010982">
    <property type="entry name" value="Lambda_DNA-bd_dom_sf"/>
</dbReference>
<dbReference type="EMBL" id="CP114052">
    <property type="protein sequence ID" value="WAW15754.1"/>
    <property type="molecule type" value="Genomic_DNA"/>
</dbReference>
<feature type="domain" description="HTH cro/C1-type" evidence="1">
    <location>
        <begin position="10"/>
        <end position="41"/>
    </location>
</feature>
<proteinExistence type="predicted"/>
<dbReference type="SUPFAM" id="SSF47413">
    <property type="entry name" value="lambda repressor-like DNA-binding domains"/>
    <property type="match status" value="1"/>
</dbReference>
<dbReference type="RefSeq" id="WP_269312433.1">
    <property type="nucleotide sequence ID" value="NZ_CP114052.1"/>
</dbReference>
<dbReference type="Gene3D" id="1.10.260.40">
    <property type="entry name" value="lambda repressor-like DNA-binding domains"/>
    <property type="match status" value="1"/>
</dbReference>
<reference evidence="2" key="1">
    <citation type="submission" date="2022-12" db="EMBL/GenBank/DDBJ databases">
        <title>Peptostreptococcus.</title>
        <authorList>
            <person name="Lee S.H."/>
        </authorList>
    </citation>
    <scope>NUCLEOTIDE SEQUENCE</scope>
    <source>
        <strain evidence="2">CBA3647</strain>
    </source>
</reference>
<organism evidence="2 3">
    <name type="scientific">Peptostreptococcus equinus</name>
    <dbReference type="NCBI Taxonomy" id="3003601"/>
    <lineage>
        <taxon>Bacteria</taxon>
        <taxon>Bacillati</taxon>
        <taxon>Bacillota</taxon>
        <taxon>Clostridia</taxon>
        <taxon>Peptostreptococcales</taxon>
        <taxon>Peptostreptococcaceae</taxon>
        <taxon>Peptostreptococcus</taxon>
    </lineage>
</organism>
<evidence type="ECO:0000313" key="3">
    <source>
        <dbReference type="Proteomes" id="UP001164187"/>
    </source>
</evidence>
<dbReference type="InterPro" id="IPR001387">
    <property type="entry name" value="Cro/C1-type_HTH"/>
</dbReference>
<dbReference type="CDD" id="cd00093">
    <property type="entry name" value="HTH_XRE"/>
    <property type="match status" value="1"/>
</dbReference>
<keyword evidence="3" id="KW-1185">Reference proteome</keyword>
<dbReference type="PROSITE" id="PS50943">
    <property type="entry name" value="HTH_CROC1"/>
    <property type="match status" value="1"/>
</dbReference>
<name>A0ABY7JRI0_9FIRM</name>
<gene>
    <name evidence="2" type="ORF">O0R46_04695</name>
</gene>
<accession>A0ABY7JRI0</accession>
<sequence>MKNKNIYQLAREGSGLTQERASEYLNISINSIQAYEQGTRNVPDDVYFTDLTIAEWERGKTGEVECPFVFGRYEPIDLI</sequence>
<dbReference type="Pfam" id="PF01381">
    <property type="entry name" value="HTH_3"/>
    <property type="match status" value="1"/>
</dbReference>
<evidence type="ECO:0000259" key="1">
    <source>
        <dbReference type="PROSITE" id="PS50943"/>
    </source>
</evidence>
<dbReference type="Proteomes" id="UP001164187">
    <property type="component" value="Chromosome"/>
</dbReference>